<dbReference type="Gene3D" id="1.10.510.10">
    <property type="entry name" value="Transferase(Phosphotransferase) domain 1"/>
    <property type="match status" value="1"/>
</dbReference>
<dbReference type="InterPro" id="IPR008271">
    <property type="entry name" value="Ser/Thr_kinase_AS"/>
</dbReference>
<evidence type="ECO:0000313" key="2">
    <source>
        <dbReference type="EMBL" id="THW58621.1"/>
    </source>
</evidence>
<comment type="caution">
    <text evidence="2">The sequence shown here is derived from an EMBL/GenBank/DDBJ whole genome shotgun (WGS) entry which is preliminary data.</text>
</comment>
<protein>
    <recommendedName>
        <fullName evidence="1">Protein kinase domain-containing protein</fullName>
    </recommendedName>
</protein>
<dbReference type="EMBL" id="QZAO01000765">
    <property type="protein sequence ID" value="THW58621.1"/>
    <property type="molecule type" value="Genomic_DNA"/>
</dbReference>
<dbReference type="GO" id="GO:0004672">
    <property type="term" value="F:protein kinase activity"/>
    <property type="evidence" value="ECO:0007669"/>
    <property type="project" value="InterPro"/>
</dbReference>
<feature type="domain" description="Protein kinase" evidence="1">
    <location>
        <begin position="1"/>
        <end position="309"/>
    </location>
</feature>
<evidence type="ECO:0000313" key="3">
    <source>
        <dbReference type="Proteomes" id="UP000308802"/>
    </source>
</evidence>
<dbReference type="InterPro" id="IPR000719">
    <property type="entry name" value="Prot_kinase_dom"/>
</dbReference>
<dbReference type="GO" id="GO:0005524">
    <property type="term" value="F:ATP binding"/>
    <property type="evidence" value="ECO:0007669"/>
    <property type="project" value="InterPro"/>
</dbReference>
<dbReference type="InterPro" id="IPR011009">
    <property type="entry name" value="Kinase-like_dom_sf"/>
</dbReference>
<proteinExistence type="predicted"/>
<dbReference type="PROSITE" id="PS00108">
    <property type="entry name" value="PROTEIN_KINASE_ST"/>
    <property type="match status" value="1"/>
</dbReference>
<dbReference type="PANTHER" id="PTHR48011:SF4">
    <property type="entry name" value="MITOGEN-ACTIVATED PROTEIN KINASE KINASE KINASE 19"/>
    <property type="match status" value="1"/>
</dbReference>
<name>A0A4S8Z010_AURPU</name>
<dbReference type="Proteomes" id="UP000308802">
    <property type="component" value="Unassembled WGS sequence"/>
</dbReference>
<dbReference type="PROSITE" id="PS50011">
    <property type="entry name" value="PROTEIN_KINASE_DOM"/>
    <property type="match status" value="1"/>
</dbReference>
<dbReference type="AlphaFoldDB" id="A0A4S8Z010"/>
<dbReference type="PANTHER" id="PTHR48011">
    <property type="entry name" value="CCR4-NOT TRANSCRIPTIONAL COMPLEX SUBUNIT CAF120-RELATED"/>
    <property type="match status" value="1"/>
</dbReference>
<dbReference type="SUPFAM" id="SSF56112">
    <property type="entry name" value="Protein kinase-like (PK-like)"/>
    <property type="match status" value="1"/>
</dbReference>
<dbReference type="GO" id="GO:0007165">
    <property type="term" value="P:signal transduction"/>
    <property type="evidence" value="ECO:0007669"/>
    <property type="project" value="TreeGrafter"/>
</dbReference>
<accession>A0A4S8Z010</accession>
<dbReference type="SMART" id="SM00220">
    <property type="entry name" value="S_TKc"/>
    <property type="match status" value="1"/>
</dbReference>
<evidence type="ECO:0000259" key="1">
    <source>
        <dbReference type="PROSITE" id="PS50011"/>
    </source>
</evidence>
<dbReference type="Pfam" id="PF00069">
    <property type="entry name" value="Pkinase"/>
    <property type="match status" value="1"/>
</dbReference>
<sequence>MPGELRAHFDEKVLSVSLATCNREVSQRETKIMSRLSHDHIVRFIGADTISEGDFLRVNICMELFHCDMASFIDNPATTTTAKSIASFARQICLGLDYIHHEGVVHCDIKPQNILVNDQGNLVKIADFGNAVELELEHTNNHTLWRGANCSHNVDMWSLGCVIAYMALGRNPFAPPEKKSTPELPINMSNEGNAVTEEPNRLQADKITPEALINILAAENEQARDDLFRMIQLAWIIQSAGWQSWEHEDMAWVSKAIGQEPPCSEPQHLLRQQLVERLGQEGIAFLDKCLALTPEKRHSPALALEHEFLANV</sequence>
<gene>
    <name evidence="2" type="ORF">D6D19_10383</name>
</gene>
<dbReference type="InterPro" id="IPR052751">
    <property type="entry name" value="Plant_MAPKKK"/>
</dbReference>
<reference evidence="2 3" key="1">
    <citation type="submission" date="2018-10" db="EMBL/GenBank/DDBJ databases">
        <title>Fifty Aureobasidium pullulans genomes reveal a recombining polyextremotolerant generalist.</title>
        <authorList>
            <person name="Gostincar C."/>
            <person name="Turk M."/>
            <person name="Zajc J."/>
            <person name="Gunde-Cimerman N."/>
        </authorList>
    </citation>
    <scope>NUCLEOTIDE SEQUENCE [LARGE SCALE GENOMIC DNA]</scope>
    <source>
        <strain evidence="2 3">EXF-10659</strain>
    </source>
</reference>
<organism evidence="2 3">
    <name type="scientific">Aureobasidium pullulans</name>
    <name type="common">Black yeast</name>
    <name type="synonym">Pullularia pullulans</name>
    <dbReference type="NCBI Taxonomy" id="5580"/>
    <lineage>
        <taxon>Eukaryota</taxon>
        <taxon>Fungi</taxon>
        <taxon>Dikarya</taxon>
        <taxon>Ascomycota</taxon>
        <taxon>Pezizomycotina</taxon>
        <taxon>Dothideomycetes</taxon>
        <taxon>Dothideomycetidae</taxon>
        <taxon>Dothideales</taxon>
        <taxon>Saccotheciaceae</taxon>
        <taxon>Aureobasidium</taxon>
    </lineage>
</organism>